<keyword evidence="2" id="KW-1185">Reference proteome</keyword>
<organism evidence="1 2">
    <name type="scientific">Smallanthus sonchifolius</name>
    <dbReference type="NCBI Taxonomy" id="185202"/>
    <lineage>
        <taxon>Eukaryota</taxon>
        <taxon>Viridiplantae</taxon>
        <taxon>Streptophyta</taxon>
        <taxon>Embryophyta</taxon>
        <taxon>Tracheophyta</taxon>
        <taxon>Spermatophyta</taxon>
        <taxon>Magnoliopsida</taxon>
        <taxon>eudicotyledons</taxon>
        <taxon>Gunneridae</taxon>
        <taxon>Pentapetalae</taxon>
        <taxon>asterids</taxon>
        <taxon>campanulids</taxon>
        <taxon>Asterales</taxon>
        <taxon>Asteraceae</taxon>
        <taxon>Asteroideae</taxon>
        <taxon>Heliantheae alliance</taxon>
        <taxon>Millerieae</taxon>
        <taxon>Smallanthus</taxon>
    </lineage>
</organism>
<protein>
    <submittedName>
        <fullName evidence="1">Uncharacterized protein</fullName>
    </submittedName>
</protein>
<reference evidence="2" key="1">
    <citation type="journal article" date="2022" name="Mol. Ecol. Resour.">
        <title>The genomes of chicory, endive, great burdock and yacon provide insights into Asteraceae palaeo-polyploidization history and plant inulin production.</title>
        <authorList>
            <person name="Fan W."/>
            <person name="Wang S."/>
            <person name="Wang H."/>
            <person name="Wang A."/>
            <person name="Jiang F."/>
            <person name="Liu H."/>
            <person name="Zhao H."/>
            <person name="Xu D."/>
            <person name="Zhang Y."/>
        </authorList>
    </citation>
    <scope>NUCLEOTIDE SEQUENCE [LARGE SCALE GENOMIC DNA]</scope>
    <source>
        <strain evidence="2">cv. Yunnan</strain>
    </source>
</reference>
<evidence type="ECO:0000313" key="2">
    <source>
        <dbReference type="Proteomes" id="UP001056120"/>
    </source>
</evidence>
<sequence length="99" mass="11091">MKGKAKVKFKPPPSPPPPPPSSPSSSRSVKISNHTINNGEFTFTFSLSPSWISASIFQTLTHARALKPHHPHFFLDLQIYGDSYLRISRYKIRKGLQGC</sequence>
<reference evidence="1 2" key="2">
    <citation type="journal article" date="2022" name="Mol. Ecol. Resour.">
        <title>The genomes of chicory, endive, great burdock and yacon provide insights into Asteraceae paleo-polyploidization history and plant inulin production.</title>
        <authorList>
            <person name="Fan W."/>
            <person name="Wang S."/>
            <person name="Wang H."/>
            <person name="Wang A."/>
            <person name="Jiang F."/>
            <person name="Liu H."/>
            <person name="Zhao H."/>
            <person name="Xu D."/>
            <person name="Zhang Y."/>
        </authorList>
    </citation>
    <scope>NUCLEOTIDE SEQUENCE [LARGE SCALE GENOMIC DNA]</scope>
    <source>
        <strain evidence="2">cv. Yunnan</strain>
        <tissue evidence="1">Leaves</tissue>
    </source>
</reference>
<comment type="caution">
    <text evidence="1">The sequence shown here is derived from an EMBL/GenBank/DDBJ whole genome shotgun (WGS) entry which is preliminary data.</text>
</comment>
<name>A0ACB9JCI8_9ASTR</name>
<gene>
    <name evidence="1" type="ORF">L1987_11986</name>
</gene>
<evidence type="ECO:0000313" key="1">
    <source>
        <dbReference type="EMBL" id="KAI3818183.1"/>
    </source>
</evidence>
<proteinExistence type="predicted"/>
<accession>A0ACB9JCI8</accession>
<dbReference type="Proteomes" id="UP001056120">
    <property type="component" value="Linkage Group LG04"/>
</dbReference>
<dbReference type="EMBL" id="CM042021">
    <property type="protein sequence ID" value="KAI3818183.1"/>
    <property type="molecule type" value="Genomic_DNA"/>
</dbReference>